<evidence type="ECO:0000313" key="3">
    <source>
        <dbReference type="EMBL" id="AUN93827.1"/>
    </source>
</evidence>
<evidence type="ECO:0000256" key="2">
    <source>
        <dbReference type="RuleBase" id="RU362080"/>
    </source>
</evidence>
<organism evidence="3 4">
    <name type="scientific">Pseudazoarcus pumilus</name>
    <dbReference type="NCBI Taxonomy" id="2067960"/>
    <lineage>
        <taxon>Bacteria</taxon>
        <taxon>Pseudomonadati</taxon>
        <taxon>Pseudomonadota</taxon>
        <taxon>Betaproteobacteria</taxon>
        <taxon>Rhodocyclales</taxon>
        <taxon>Zoogloeaceae</taxon>
        <taxon>Pseudazoarcus</taxon>
    </lineage>
</organism>
<dbReference type="EMBL" id="CP025682">
    <property type="protein sequence ID" value="AUN93827.1"/>
    <property type="molecule type" value="Genomic_DNA"/>
</dbReference>
<evidence type="ECO:0000313" key="4">
    <source>
        <dbReference type="Proteomes" id="UP000242205"/>
    </source>
</evidence>
<comment type="similarity">
    <text evidence="1 2">Belongs to the phD/YefM antitoxin family.</text>
</comment>
<dbReference type="InterPro" id="IPR006442">
    <property type="entry name" value="Antitoxin_Phd/YefM"/>
</dbReference>
<sequence length="84" mass="9247">MQINILDAKNRLSQLVKYAQAGEEVVIANRGQPVARLVAEHAATAPGLGADFLRWLDEHPLPAHMRRDHEAIEAGIAAERAAWE</sequence>
<dbReference type="AlphaFoldDB" id="A0A2I6S3M7"/>
<reference evidence="3 4" key="1">
    <citation type="submission" date="2018-01" db="EMBL/GenBank/DDBJ databases">
        <authorList>
            <person name="Fu G.-Y."/>
        </authorList>
    </citation>
    <scope>NUCLEOTIDE SEQUENCE [LARGE SCALE GENOMIC DNA]</scope>
    <source>
        <strain evidence="3 4">SY39</strain>
    </source>
</reference>
<evidence type="ECO:0000256" key="1">
    <source>
        <dbReference type="ARBA" id="ARBA00009981"/>
    </source>
</evidence>
<dbReference type="RefSeq" id="WP_102245901.1">
    <property type="nucleotide sequence ID" value="NZ_CP025682.1"/>
</dbReference>
<comment type="function">
    <text evidence="2">Antitoxin component of a type II toxin-antitoxin (TA) system.</text>
</comment>
<gene>
    <name evidence="3" type="ORF">C0099_02065</name>
</gene>
<proteinExistence type="inferred from homology"/>
<dbReference type="Pfam" id="PF02604">
    <property type="entry name" value="PhdYeFM_antitox"/>
    <property type="match status" value="1"/>
</dbReference>
<dbReference type="InterPro" id="IPR036165">
    <property type="entry name" value="YefM-like_sf"/>
</dbReference>
<protein>
    <recommendedName>
        <fullName evidence="2">Antitoxin</fullName>
    </recommendedName>
</protein>
<dbReference type="Gene3D" id="3.40.1620.10">
    <property type="entry name" value="YefM-like domain"/>
    <property type="match status" value="1"/>
</dbReference>
<dbReference type="SUPFAM" id="SSF143120">
    <property type="entry name" value="YefM-like"/>
    <property type="match status" value="1"/>
</dbReference>
<keyword evidence="4" id="KW-1185">Reference proteome</keyword>
<dbReference type="KEGG" id="atw:C0099_02065"/>
<accession>A0A2I6S3M7</accession>
<dbReference type="Proteomes" id="UP000242205">
    <property type="component" value="Chromosome"/>
</dbReference>
<dbReference type="OrthoDB" id="9800503at2"/>
<dbReference type="NCBIfam" id="TIGR01552">
    <property type="entry name" value="phd_fam"/>
    <property type="match status" value="1"/>
</dbReference>
<name>A0A2I6S3M7_9RHOO</name>